<dbReference type="InterPro" id="IPR023805">
    <property type="entry name" value="Uncharacterised_Spl-rel"/>
</dbReference>
<gene>
    <name evidence="1" type="ORF">FPZ43_01655</name>
</gene>
<sequence length="358" mass="41562">MLHEKTIDQLISIHEIYHEPNVTEFKRGREILARYPDAKRIEVASHNQISELFGFEGSVEDWLWNKKNVLILGSKKALSARPNTRSSHWVAPSQSNGCAMSCSYCYVPRRKGFANPITTFVNIEKIAGYLERHAGRQGKKLIPDAIDPQYWVYEIGENGDCSADAAICDNVKDLIGLYTTLPNAKLTFATKFVNREMLNYDPQKKTRIRFSLMPHKMSKLVDVRTTPISDRIAVMQSFREAGYEVNVSFAPVIYYEGWLDDWRALFKEMNEVLDDETKNQLATEIIFLTHNEQLHDVNMLWHPKAEDVLWRPDIQQVKYSQTGQRNVRYKNNLKREIVNELVNLCTEMIPYCTIRYAF</sequence>
<dbReference type="Proteomes" id="UP000320042">
    <property type="component" value="Unassembled WGS sequence"/>
</dbReference>
<dbReference type="NCBIfam" id="TIGR03886">
    <property type="entry name" value="lyase_spl_fam"/>
    <property type="match status" value="1"/>
</dbReference>
<organism evidence="1 2">
    <name type="scientific">Mucilaginibacter pallidiroseus</name>
    <dbReference type="NCBI Taxonomy" id="2599295"/>
    <lineage>
        <taxon>Bacteria</taxon>
        <taxon>Pseudomonadati</taxon>
        <taxon>Bacteroidota</taxon>
        <taxon>Sphingobacteriia</taxon>
        <taxon>Sphingobacteriales</taxon>
        <taxon>Sphingobacteriaceae</taxon>
        <taxon>Mucilaginibacter</taxon>
    </lineage>
</organism>
<evidence type="ECO:0000313" key="1">
    <source>
        <dbReference type="EMBL" id="TWR31207.1"/>
    </source>
</evidence>
<dbReference type="GO" id="GO:0042601">
    <property type="term" value="C:endospore-forming forespore"/>
    <property type="evidence" value="ECO:0007669"/>
    <property type="project" value="TreeGrafter"/>
</dbReference>
<evidence type="ECO:0000313" key="2">
    <source>
        <dbReference type="Proteomes" id="UP000320042"/>
    </source>
</evidence>
<dbReference type="RefSeq" id="WP_146380104.1">
    <property type="nucleotide sequence ID" value="NZ_VOEJ01000001.1"/>
</dbReference>
<keyword evidence="1" id="KW-0456">Lyase</keyword>
<dbReference type="Gene3D" id="3.40.50.12110">
    <property type="match status" value="1"/>
</dbReference>
<dbReference type="AlphaFoldDB" id="A0A563UIL2"/>
<name>A0A563UIL2_9SPHI</name>
<proteinExistence type="predicted"/>
<accession>A0A563UIL2</accession>
<dbReference type="Pfam" id="PF20903">
    <property type="entry name" value="SPL"/>
    <property type="match status" value="1"/>
</dbReference>
<dbReference type="InterPro" id="IPR049539">
    <property type="entry name" value="SPL"/>
</dbReference>
<dbReference type="EMBL" id="VOEJ01000001">
    <property type="protein sequence ID" value="TWR31207.1"/>
    <property type="molecule type" value="Genomic_DNA"/>
</dbReference>
<protein>
    <submittedName>
        <fullName evidence="1">Spore photoproduct lyase family protein</fullName>
    </submittedName>
</protein>
<reference evidence="1 2" key="1">
    <citation type="submission" date="2019-07" db="EMBL/GenBank/DDBJ databases">
        <authorList>
            <person name="Kim J."/>
        </authorList>
    </citation>
    <scope>NUCLEOTIDE SEQUENCE [LARGE SCALE GENOMIC DNA]</scope>
    <source>
        <strain evidence="2">dk17</strain>
    </source>
</reference>
<dbReference type="GO" id="GO:0003913">
    <property type="term" value="F:DNA photolyase activity"/>
    <property type="evidence" value="ECO:0007669"/>
    <property type="project" value="TreeGrafter"/>
</dbReference>
<keyword evidence="2" id="KW-1185">Reference proteome</keyword>
<dbReference type="PANTHER" id="PTHR37822:SF2">
    <property type="entry name" value="SPORE PHOTOPRODUCT LYASE"/>
    <property type="match status" value="1"/>
</dbReference>
<dbReference type="GO" id="GO:0051539">
    <property type="term" value="F:4 iron, 4 sulfur cluster binding"/>
    <property type="evidence" value="ECO:0007669"/>
    <property type="project" value="TreeGrafter"/>
</dbReference>
<comment type="caution">
    <text evidence="1">The sequence shown here is derived from an EMBL/GenBank/DDBJ whole genome shotgun (WGS) entry which is preliminary data.</text>
</comment>
<dbReference type="PANTHER" id="PTHR37822">
    <property type="entry name" value="SPORE PHOTOPRODUCT LYASE-RELATED"/>
    <property type="match status" value="1"/>
</dbReference>
<dbReference type="Gene3D" id="3.80.30.30">
    <property type="match status" value="1"/>
</dbReference>
<dbReference type="GO" id="GO:1904047">
    <property type="term" value="F:S-adenosyl-L-methionine binding"/>
    <property type="evidence" value="ECO:0007669"/>
    <property type="project" value="TreeGrafter"/>
</dbReference>
<dbReference type="OrthoDB" id="9783671at2"/>